<gene>
    <name evidence="2" type="ORF">WMSIL1_LOCUS1870</name>
</gene>
<evidence type="ECO:0000313" key="2">
    <source>
        <dbReference type="EMBL" id="VUZ41018.1"/>
    </source>
</evidence>
<protein>
    <submittedName>
        <fullName evidence="2">Uncharacterized protein</fullName>
    </submittedName>
</protein>
<feature type="region of interest" description="Disordered" evidence="1">
    <location>
        <begin position="260"/>
        <end position="340"/>
    </location>
</feature>
<evidence type="ECO:0000256" key="1">
    <source>
        <dbReference type="SAM" id="MobiDB-lite"/>
    </source>
</evidence>
<dbReference type="AlphaFoldDB" id="A0A564Y2K7"/>
<dbReference type="Proteomes" id="UP000321570">
    <property type="component" value="Unassembled WGS sequence"/>
</dbReference>
<dbReference type="EMBL" id="CABIJS010000044">
    <property type="protein sequence ID" value="VUZ41018.1"/>
    <property type="molecule type" value="Genomic_DNA"/>
</dbReference>
<feature type="non-terminal residue" evidence="2">
    <location>
        <position position="1"/>
    </location>
</feature>
<feature type="compositionally biased region" description="Polar residues" evidence="1">
    <location>
        <begin position="284"/>
        <end position="302"/>
    </location>
</feature>
<evidence type="ECO:0000313" key="3">
    <source>
        <dbReference type="Proteomes" id="UP000321570"/>
    </source>
</evidence>
<accession>A0A564Y2K7</accession>
<organism evidence="2 3">
    <name type="scientific">Hymenolepis diminuta</name>
    <name type="common">Rat tapeworm</name>
    <dbReference type="NCBI Taxonomy" id="6216"/>
    <lineage>
        <taxon>Eukaryota</taxon>
        <taxon>Metazoa</taxon>
        <taxon>Spiralia</taxon>
        <taxon>Lophotrochozoa</taxon>
        <taxon>Platyhelminthes</taxon>
        <taxon>Cestoda</taxon>
        <taxon>Eucestoda</taxon>
        <taxon>Cyclophyllidea</taxon>
        <taxon>Hymenolepididae</taxon>
        <taxon>Hymenolepis</taxon>
    </lineage>
</organism>
<name>A0A564Y2K7_HYMDI</name>
<proteinExistence type="predicted"/>
<sequence>LVSYRDLGDIRFQRDIPQASSSSRRQFPLRWQRNSPANINLGGSYQILRPPPSNGFAHYSRMLSDPDVFYQDGPCDTFCCWQDRRQPIMDDYEWYDGPAYDGEYEPEWHQPRSFDRQERRPHRLPSNHLQLPSGDYGCWSDTGMPPAVRTLDSVKRWSSWDRHGEAADHFYDNLNYINGNRYFTDDQSTDEWPLDSSCTFQGPAGPFSPTSKQNTHPYPIMSMDYQTSDSETARYLPDHPFTTYTRGMMNDDSRHDYQVQNDRRQPRAGGSIQEIPITRRSHRSSVGFSSPPIFTNLWTGRSPNHRRNNLRNGGKGHTQGGSRTLPGSAFSPYEGHQVFE</sequence>
<reference evidence="2 3" key="1">
    <citation type="submission" date="2019-07" db="EMBL/GenBank/DDBJ databases">
        <authorList>
            <person name="Jastrzebski P J."/>
            <person name="Paukszto L."/>
            <person name="Jastrzebski P J."/>
        </authorList>
    </citation>
    <scope>NUCLEOTIDE SEQUENCE [LARGE SCALE GENOMIC DNA]</scope>
    <source>
        <strain evidence="2 3">WMS-il1</strain>
    </source>
</reference>
<keyword evidence="3" id="KW-1185">Reference proteome</keyword>